<dbReference type="GO" id="GO:0006355">
    <property type="term" value="P:regulation of DNA-templated transcription"/>
    <property type="evidence" value="ECO:0007669"/>
    <property type="project" value="InterPro"/>
</dbReference>
<dbReference type="EMBL" id="PVTF01000027">
    <property type="protein sequence ID" value="PRY28645.1"/>
    <property type="molecule type" value="Genomic_DNA"/>
</dbReference>
<dbReference type="PRINTS" id="PR00038">
    <property type="entry name" value="HTHLUXR"/>
</dbReference>
<dbReference type="GO" id="GO:0003677">
    <property type="term" value="F:DNA binding"/>
    <property type="evidence" value="ECO:0007669"/>
    <property type="project" value="UniProtKB-KW"/>
</dbReference>
<gene>
    <name evidence="2" type="ORF">CLV43_1271</name>
</gene>
<keyword evidence="3" id="KW-1185">Reference proteome</keyword>
<protein>
    <submittedName>
        <fullName evidence="2">DNA-binding NarL/FixJ family response regulator</fullName>
    </submittedName>
</protein>
<dbReference type="InterPro" id="IPR025161">
    <property type="entry name" value="IS402-like_dom"/>
</dbReference>
<dbReference type="Pfam" id="PF00196">
    <property type="entry name" value="GerE"/>
    <property type="match status" value="1"/>
</dbReference>
<dbReference type="PROSITE" id="PS50043">
    <property type="entry name" value="HTH_LUXR_2"/>
    <property type="match status" value="1"/>
</dbReference>
<dbReference type="Gene3D" id="3.40.50.2300">
    <property type="match status" value="1"/>
</dbReference>
<reference evidence="2 3" key="1">
    <citation type="submission" date="2018-03" db="EMBL/GenBank/DDBJ databases">
        <title>Genomic Encyclopedia of Archaeal and Bacterial Type Strains, Phase II (KMG-II): from individual species to whole genera.</title>
        <authorList>
            <person name="Goeker M."/>
        </authorList>
    </citation>
    <scope>NUCLEOTIDE SEQUENCE [LARGE SCALE GENOMIC DNA]</scope>
    <source>
        <strain evidence="2 3">DSM 44720</strain>
    </source>
</reference>
<dbReference type="InterPro" id="IPR052909">
    <property type="entry name" value="Transposase_6_like"/>
</dbReference>
<sequence>MRLVGTGLLRAVLAAGLSTLGWTCVHEPAGVAECAAVIIHDDGTSSTDVVAECVARALPTVVVGSVRRPHELIVAVHAGATSVVDRDLPVPDLLAAVQRGLTTTTRSTELVRELCERARLRERLDRLTPRERTVLTGLAAGRAAAEIARQERVTIATARAHIRSILLKLGVSSQLAAAAAGRSGWRELNLADHSAPCPTNTPPPGFVRRFRLLSDDDWSPVRGLFPARTGRPGRPFADARSMVEGVLYRYRCGIAWREVPVAFGPWQTIWTWHRRMSADAVLSRLCTAVDPAMARAHRLADGVTRTGGGWVELRLSDTG</sequence>
<dbReference type="Pfam" id="PF13340">
    <property type="entry name" value="DUF4096"/>
    <property type="match status" value="1"/>
</dbReference>
<dbReference type="PANTHER" id="PTHR46637">
    <property type="entry name" value="TIS1421-TRANSPOSASE PROTEIN A"/>
    <property type="match status" value="1"/>
</dbReference>
<accession>A0A2T0S5F5</accession>
<organism evidence="2 3">
    <name type="scientific">Umezawaea tangerina</name>
    <dbReference type="NCBI Taxonomy" id="84725"/>
    <lineage>
        <taxon>Bacteria</taxon>
        <taxon>Bacillati</taxon>
        <taxon>Actinomycetota</taxon>
        <taxon>Actinomycetes</taxon>
        <taxon>Pseudonocardiales</taxon>
        <taxon>Pseudonocardiaceae</taxon>
        <taxon>Umezawaea</taxon>
    </lineage>
</organism>
<keyword evidence="2" id="KW-0238">DNA-binding</keyword>
<evidence type="ECO:0000259" key="1">
    <source>
        <dbReference type="PROSITE" id="PS50043"/>
    </source>
</evidence>
<dbReference type="SUPFAM" id="SSF46894">
    <property type="entry name" value="C-terminal effector domain of the bipartite response regulators"/>
    <property type="match status" value="1"/>
</dbReference>
<name>A0A2T0S5F5_9PSEU</name>
<dbReference type="AlphaFoldDB" id="A0A2T0S5F5"/>
<proteinExistence type="predicted"/>
<evidence type="ECO:0000313" key="3">
    <source>
        <dbReference type="Proteomes" id="UP000239494"/>
    </source>
</evidence>
<dbReference type="InterPro" id="IPR000792">
    <property type="entry name" value="Tscrpt_reg_LuxR_C"/>
</dbReference>
<evidence type="ECO:0000313" key="2">
    <source>
        <dbReference type="EMBL" id="PRY28645.1"/>
    </source>
</evidence>
<comment type="caution">
    <text evidence="2">The sequence shown here is derived from an EMBL/GenBank/DDBJ whole genome shotgun (WGS) entry which is preliminary data.</text>
</comment>
<dbReference type="PANTHER" id="PTHR46637:SF1">
    <property type="entry name" value="BLL5188 PROTEIN"/>
    <property type="match status" value="1"/>
</dbReference>
<feature type="domain" description="HTH luxR-type" evidence="1">
    <location>
        <begin position="120"/>
        <end position="185"/>
    </location>
</feature>
<dbReference type="Proteomes" id="UP000239494">
    <property type="component" value="Unassembled WGS sequence"/>
</dbReference>
<dbReference type="InterPro" id="IPR016032">
    <property type="entry name" value="Sig_transdc_resp-reg_C-effctor"/>
</dbReference>
<dbReference type="SMART" id="SM00421">
    <property type="entry name" value="HTH_LUXR"/>
    <property type="match status" value="1"/>
</dbReference>